<evidence type="ECO:0000313" key="3">
    <source>
        <dbReference type="Proteomes" id="UP001521181"/>
    </source>
</evidence>
<feature type="transmembrane region" description="Helical" evidence="1">
    <location>
        <begin position="36"/>
        <end position="53"/>
    </location>
</feature>
<feature type="transmembrane region" description="Helical" evidence="1">
    <location>
        <begin position="12"/>
        <end position="30"/>
    </location>
</feature>
<dbReference type="InterPro" id="IPR007820">
    <property type="entry name" value="AbrB_fam"/>
</dbReference>
<feature type="transmembrane region" description="Helical" evidence="1">
    <location>
        <begin position="65"/>
        <end position="86"/>
    </location>
</feature>
<keyword evidence="1" id="KW-1133">Transmembrane helix</keyword>
<feature type="transmembrane region" description="Helical" evidence="1">
    <location>
        <begin position="156"/>
        <end position="178"/>
    </location>
</feature>
<name>A0ABS8YXA1_9RHOB</name>
<comment type="caution">
    <text evidence="2">The sequence shown here is derived from an EMBL/GenBank/DDBJ whole genome shotgun (WGS) entry which is preliminary data.</text>
</comment>
<dbReference type="InterPro" id="IPR017516">
    <property type="entry name" value="AbrB_dup"/>
</dbReference>
<feature type="transmembrane region" description="Helical" evidence="1">
    <location>
        <begin position="274"/>
        <end position="296"/>
    </location>
</feature>
<protein>
    <submittedName>
        <fullName evidence="2">AbrB family transcriptional regulator</fullName>
    </submittedName>
</protein>
<evidence type="ECO:0000313" key="2">
    <source>
        <dbReference type="EMBL" id="MCE5974442.1"/>
    </source>
</evidence>
<sequence length="354" mass="36866">MRFISEQIHLPTLGLTLVLALTGGLIGQAIHLPLPMLLGPLLAVAAAALGRWKPLGHPVQFPMKLRMIFIPIIGVAIGGTFTPAILEEARGWWPSLLAIAVFIPVAHLVSFRAVRATGMVDPITAFFGTAPGGLIETVQMGEEMGGDAAMLTMLQFLRLIVTIVCVPIFFTVMTGHAVGSAGGATLTRTAMTLVDLPWLIGAGVVGGLLGWRLKLPGGMVTGPILVSAIVHLTGLAQGSPPNWLVNATQLVIGASLGVRFAGMPLGRFWLAIRLAGLSTALSIALAVVCAFSLARFVGEPPAAVFLAFAPGGLTEMSLIALSLQMSIVYVTAHHAARILLAVAVARLLAGKLAR</sequence>
<keyword evidence="1" id="KW-0812">Transmembrane</keyword>
<dbReference type="PIRSF" id="PIRSF038991">
    <property type="entry name" value="Protein_AbrB"/>
    <property type="match status" value="1"/>
</dbReference>
<feature type="transmembrane region" description="Helical" evidence="1">
    <location>
        <begin position="302"/>
        <end position="323"/>
    </location>
</feature>
<dbReference type="PANTHER" id="PTHR38457:SF1">
    <property type="entry name" value="REGULATOR ABRB-RELATED"/>
    <property type="match status" value="1"/>
</dbReference>
<dbReference type="EMBL" id="JAJUOS010000010">
    <property type="protein sequence ID" value="MCE5974442.1"/>
    <property type="molecule type" value="Genomic_DNA"/>
</dbReference>
<dbReference type="NCBIfam" id="TIGR03082">
    <property type="entry name" value="Gneg_AbrB_dup"/>
    <property type="match status" value="2"/>
</dbReference>
<reference evidence="2 3" key="1">
    <citation type="submission" date="2021-12" db="EMBL/GenBank/DDBJ databases">
        <title>Sinirhodobacter sp. WL0062 is a bacterium isolated from seawater.</title>
        <authorList>
            <person name="Wang L."/>
            <person name="He W."/>
            <person name="Zhang D.-F."/>
        </authorList>
    </citation>
    <scope>NUCLEOTIDE SEQUENCE [LARGE SCALE GENOMIC DNA]</scope>
    <source>
        <strain evidence="2 3">WL0062</strain>
    </source>
</reference>
<keyword evidence="1" id="KW-0472">Membrane</keyword>
<evidence type="ECO:0000256" key="1">
    <source>
        <dbReference type="SAM" id="Phobius"/>
    </source>
</evidence>
<accession>A0ABS8YXA1</accession>
<proteinExistence type="predicted"/>
<gene>
    <name evidence="2" type="ORF">LZA78_13215</name>
</gene>
<dbReference type="Proteomes" id="UP001521181">
    <property type="component" value="Unassembled WGS sequence"/>
</dbReference>
<dbReference type="Pfam" id="PF05145">
    <property type="entry name" value="AbrB"/>
    <property type="match status" value="1"/>
</dbReference>
<feature type="transmembrane region" description="Helical" evidence="1">
    <location>
        <begin position="92"/>
        <end position="111"/>
    </location>
</feature>
<dbReference type="RefSeq" id="WP_233677402.1">
    <property type="nucleotide sequence ID" value="NZ_JAJUOS010000010.1"/>
</dbReference>
<dbReference type="PANTHER" id="PTHR38457">
    <property type="entry name" value="REGULATOR ABRB-RELATED"/>
    <property type="match status" value="1"/>
</dbReference>
<organism evidence="2 3">
    <name type="scientific">Rhodobacter flavimaris</name>
    <dbReference type="NCBI Taxonomy" id="2907145"/>
    <lineage>
        <taxon>Bacteria</taxon>
        <taxon>Pseudomonadati</taxon>
        <taxon>Pseudomonadota</taxon>
        <taxon>Alphaproteobacteria</taxon>
        <taxon>Rhodobacterales</taxon>
        <taxon>Rhodobacter group</taxon>
        <taxon>Rhodobacter</taxon>
    </lineage>
</organism>
<feature type="transmembrane region" description="Helical" evidence="1">
    <location>
        <begin position="190"/>
        <end position="211"/>
    </location>
</feature>
<keyword evidence="3" id="KW-1185">Reference proteome</keyword>